<dbReference type="Pfam" id="PF01965">
    <property type="entry name" value="DJ-1_PfpI"/>
    <property type="match status" value="1"/>
</dbReference>
<dbReference type="InterPro" id="IPR029062">
    <property type="entry name" value="Class_I_gatase-like"/>
</dbReference>
<dbReference type="Gene3D" id="3.40.50.880">
    <property type="match status" value="1"/>
</dbReference>
<reference evidence="2" key="1">
    <citation type="submission" date="2009-09" db="EMBL/GenBank/DDBJ databases">
        <title>A novel conjugative plasmid from Enterococcus faecalis E99 confers resistance to ultraviolet radiation.</title>
        <authorList>
            <person name="Coburn P.S."/>
            <person name="Baghdayan A.S."/>
            <person name="Craig N."/>
            <person name="Burroughs A."/>
            <person name="Tendolkar P."/>
            <person name="Miller K."/>
            <person name="Najar F.Z."/>
            <person name="Shankar N."/>
        </authorList>
    </citation>
    <scope>NUCLEOTIDE SEQUENCE</scope>
    <source>
        <strain evidence="2">E99</strain>
        <plasmid evidence="2">pBEE99</plasmid>
    </source>
</reference>
<dbReference type="PANTHER" id="PTHR48094:SF19">
    <property type="entry name" value="DJ-1_PFPI DOMAIN-CONTAINING PROTEIN"/>
    <property type="match status" value="1"/>
</dbReference>
<name>D1LHK5_ENTFL</name>
<dbReference type="InterPro" id="IPR050325">
    <property type="entry name" value="Prot/Nucl_acid_deglycase"/>
</dbReference>
<dbReference type="SUPFAM" id="SSF52317">
    <property type="entry name" value="Class I glutamine amidotransferase-like"/>
    <property type="match status" value="1"/>
</dbReference>
<keyword evidence="2" id="KW-0614">Plasmid</keyword>
<proteinExistence type="predicted"/>
<accession>D1LHK5</accession>
<evidence type="ECO:0000313" key="2">
    <source>
        <dbReference type="EMBL" id="ACY95593.1"/>
    </source>
</evidence>
<geneLocation type="plasmid" evidence="2">
    <name>pBEE99</name>
</geneLocation>
<dbReference type="CDD" id="cd03140">
    <property type="entry name" value="GATase1_PfpI_3"/>
    <property type="match status" value="1"/>
</dbReference>
<evidence type="ECO:0000259" key="1">
    <source>
        <dbReference type="Pfam" id="PF01965"/>
    </source>
</evidence>
<organism evidence="2">
    <name type="scientific">Enterococcus faecalis</name>
    <name type="common">Streptococcus faecalis</name>
    <dbReference type="NCBI Taxonomy" id="1351"/>
    <lineage>
        <taxon>Bacteria</taxon>
        <taxon>Bacillati</taxon>
        <taxon>Bacillota</taxon>
        <taxon>Bacilli</taxon>
        <taxon>Lactobacillales</taxon>
        <taxon>Enterococcaceae</taxon>
        <taxon>Enterococcus</taxon>
    </lineage>
</organism>
<feature type="domain" description="DJ-1/PfpI" evidence="1">
    <location>
        <begin position="2"/>
        <end position="174"/>
    </location>
</feature>
<dbReference type="PANTHER" id="PTHR48094">
    <property type="entry name" value="PROTEIN/NUCLEIC ACID DEGLYCASE DJ-1-RELATED"/>
    <property type="match status" value="1"/>
</dbReference>
<protein>
    <recommendedName>
        <fullName evidence="1">DJ-1/PfpI domain-containing protein</fullName>
    </recommendedName>
</protein>
<sequence>MKTIYIYVLDTLADWEIGYVTAELNSKRFFKSEAPLLCVKTVSYSRDSISTMGGIQITPDCLIEEIELSKDSILLLPGADTWDDSRHSLVLDVAKELLSIGGLVGAICGATVALANVGLLNEYSHTSNSLEFLEMFCVNYHGQRLYKEQQSVSDNNLITAGSTGALMWTKQIIEHLNVYEQDTLEAWYNYFSTGNANYFFELMNTLPNK</sequence>
<dbReference type="InterPro" id="IPR002818">
    <property type="entry name" value="DJ-1/PfpI"/>
</dbReference>
<dbReference type="RefSeq" id="WP_010784091.1">
    <property type="nucleotide sequence ID" value="NZ_BAABZB010000002.1"/>
</dbReference>
<dbReference type="GO" id="GO:0005737">
    <property type="term" value="C:cytoplasm"/>
    <property type="evidence" value="ECO:0007669"/>
    <property type="project" value="TreeGrafter"/>
</dbReference>
<dbReference type="AlphaFoldDB" id="D1LHK5"/>
<dbReference type="EMBL" id="GU046453">
    <property type="protein sequence ID" value="ACY95593.1"/>
    <property type="molecule type" value="Genomic_DNA"/>
</dbReference>